<reference evidence="1" key="1">
    <citation type="submission" date="2022-12" db="EMBL/GenBank/DDBJ databases">
        <authorList>
            <person name="Alioto T."/>
            <person name="Alioto T."/>
            <person name="Gomez Garrido J."/>
        </authorList>
    </citation>
    <scope>NUCLEOTIDE SEQUENCE</scope>
</reference>
<dbReference type="Proteomes" id="UP001178461">
    <property type="component" value="Chromosome 4"/>
</dbReference>
<sequence>MGKILLMELLRPESSKLKKNISPLPCSPYSFLPLHLAINPAESFLAMQSPLLRLEKAKETLRKGVESHGKTCQIDYQ</sequence>
<accession>A0AA35K7E9</accession>
<name>A0AA35K7E9_9SAUR</name>
<organism evidence="1 2">
    <name type="scientific">Podarcis lilfordi</name>
    <name type="common">Lilford's wall lizard</name>
    <dbReference type="NCBI Taxonomy" id="74358"/>
    <lineage>
        <taxon>Eukaryota</taxon>
        <taxon>Metazoa</taxon>
        <taxon>Chordata</taxon>
        <taxon>Craniata</taxon>
        <taxon>Vertebrata</taxon>
        <taxon>Euteleostomi</taxon>
        <taxon>Lepidosauria</taxon>
        <taxon>Squamata</taxon>
        <taxon>Bifurcata</taxon>
        <taxon>Unidentata</taxon>
        <taxon>Episquamata</taxon>
        <taxon>Laterata</taxon>
        <taxon>Lacertibaenia</taxon>
        <taxon>Lacertidae</taxon>
        <taxon>Podarcis</taxon>
    </lineage>
</organism>
<dbReference type="AlphaFoldDB" id="A0AA35K7E9"/>
<keyword evidence="2" id="KW-1185">Reference proteome</keyword>
<dbReference type="EMBL" id="OX395129">
    <property type="protein sequence ID" value="CAI5772124.1"/>
    <property type="molecule type" value="Genomic_DNA"/>
</dbReference>
<gene>
    <name evidence="1" type="ORF">PODLI_1B002276</name>
</gene>
<evidence type="ECO:0000313" key="1">
    <source>
        <dbReference type="EMBL" id="CAI5772124.1"/>
    </source>
</evidence>
<protein>
    <submittedName>
        <fullName evidence="1">Uncharacterized protein</fullName>
    </submittedName>
</protein>
<evidence type="ECO:0000313" key="2">
    <source>
        <dbReference type="Proteomes" id="UP001178461"/>
    </source>
</evidence>
<proteinExistence type="predicted"/>